<dbReference type="Proteomes" id="UP000076489">
    <property type="component" value="Unassembled WGS sequence"/>
</dbReference>
<accession>A0A166QQD1</accession>
<evidence type="ECO:0000256" key="1">
    <source>
        <dbReference type="SAM" id="MobiDB-lite"/>
    </source>
</evidence>
<sequence>MTGKEKQAEASPTESVREAKKAAVQGLRDQQSIQGILPFAPDDYFEQANPLLRSGIFGPKRIKERYDDFIDIFSLGGGAIRYRGPRLNTQHETVLLNLMQRARGRSLTKPVSFQTIEALTWLELKKAGKSYGKVNEILNDLADGRIEIAHRPAQRRLISLLTNKDLSKLPDAKFFRDYIQNTFGEQLEMLIKAEANNEVAPIGMSFITRISESPHGRRRLINLDPIAALFLDGTNTAFLPVKIWQSSKYDYVDRRVLGYINTHRDGVFSHRLDKYHALVSASYAYDAKGRSRFKSDMNKRLIRWEKDLLIEPGAAITLGSEDEWVLAGLKAGPELRYSSVEMALPPPDVDDEDEDEDEDFVEEDAPQQGALL</sequence>
<reference evidence="3" key="1">
    <citation type="submission" date="2016-03" db="EMBL/GenBank/DDBJ databases">
        <authorList>
            <person name="Ray J."/>
            <person name="Price M."/>
            <person name="Deutschbauer A."/>
        </authorList>
    </citation>
    <scope>NUCLEOTIDE SEQUENCE [LARGE SCALE GENOMIC DNA]</scope>
    <source>
        <strain evidence="3">FW300-N1B4</strain>
    </source>
</reference>
<feature type="region of interest" description="Disordered" evidence="1">
    <location>
        <begin position="1"/>
        <end position="22"/>
    </location>
</feature>
<dbReference type="RefSeq" id="WP_063340730.1">
    <property type="nucleotide sequence ID" value="NZ_LUKJ01000002.1"/>
</dbReference>
<dbReference type="OrthoDB" id="6952279at2"/>
<evidence type="ECO:0008006" key="4">
    <source>
        <dbReference type="Google" id="ProtNLM"/>
    </source>
</evidence>
<dbReference type="EMBL" id="LUKJ01000002">
    <property type="protein sequence ID" value="KZN20684.1"/>
    <property type="molecule type" value="Genomic_DNA"/>
</dbReference>
<organism evidence="2 3">
    <name type="scientific">Pseudomonas fluorescens</name>
    <dbReference type="NCBI Taxonomy" id="294"/>
    <lineage>
        <taxon>Bacteria</taxon>
        <taxon>Pseudomonadati</taxon>
        <taxon>Pseudomonadota</taxon>
        <taxon>Gammaproteobacteria</taxon>
        <taxon>Pseudomonadales</taxon>
        <taxon>Pseudomonadaceae</taxon>
        <taxon>Pseudomonas</taxon>
    </lineage>
</organism>
<gene>
    <name evidence="2" type="ORF">A1D17_03850</name>
</gene>
<name>A0A166QQD1_PSEFL</name>
<proteinExistence type="predicted"/>
<feature type="compositionally biased region" description="Acidic residues" evidence="1">
    <location>
        <begin position="348"/>
        <end position="365"/>
    </location>
</feature>
<evidence type="ECO:0000313" key="2">
    <source>
        <dbReference type="EMBL" id="KZN20684.1"/>
    </source>
</evidence>
<reference evidence="2 3" key="2">
    <citation type="journal article" date="2018" name="Nature">
        <title>Mutant phenotypes for thousands of bacterial genes of unknown function.</title>
        <authorList>
            <person name="Price M.N."/>
            <person name="Wetmore K.M."/>
            <person name="Waters R.J."/>
            <person name="Callaghan M."/>
            <person name="Ray J."/>
            <person name="Liu H."/>
            <person name="Kuehl J.V."/>
            <person name="Melnyk R.A."/>
            <person name="Lamson J.S."/>
            <person name="Suh Y."/>
            <person name="Carlson H.K."/>
            <person name="Esquivel Z."/>
            <person name="Sadeeshkumar H."/>
            <person name="Chakraborty R."/>
            <person name="Zane G.M."/>
            <person name="Rubin B.E."/>
            <person name="Wall J.D."/>
            <person name="Visel A."/>
            <person name="Bristow J."/>
            <person name="Blow M.J."/>
            <person name="Arkin A.P."/>
            <person name="Deutschbauer A.M."/>
        </authorList>
    </citation>
    <scope>NUCLEOTIDE SEQUENCE [LARGE SCALE GENOMIC DNA]</scope>
    <source>
        <strain evidence="2 3">FW300-N1B4</strain>
    </source>
</reference>
<comment type="caution">
    <text evidence="2">The sequence shown here is derived from an EMBL/GenBank/DDBJ whole genome shotgun (WGS) entry which is preliminary data.</text>
</comment>
<protein>
    <recommendedName>
        <fullName evidence="4">TrfA</fullName>
    </recommendedName>
</protein>
<feature type="region of interest" description="Disordered" evidence="1">
    <location>
        <begin position="342"/>
        <end position="372"/>
    </location>
</feature>
<dbReference type="AlphaFoldDB" id="A0A166QQD1"/>
<evidence type="ECO:0000313" key="3">
    <source>
        <dbReference type="Proteomes" id="UP000076489"/>
    </source>
</evidence>